<gene>
    <name evidence="2" type="ORF">M9458_010849</name>
</gene>
<comment type="caution">
    <text evidence="2">The sequence shown here is derived from an EMBL/GenBank/DDBJ whole genome shotgun (WGS) entry which is preliminary data.</text>
</comment>
<dbReference type="AlphaFoldDB" id="A0ABD0R2L3"/>
<proteinExistence type="predicted"/>
<sequence length="72" mass="8335">STMQFVIVSYMKQLGVKVKESRGLEHKPKLMNLFPKIKKTIKLEKDGSEEKSKKRFPSVFPQRRPSRNDASA</sequence>
<organism evidence="2 3">
    <name type="scientific">Cirrhinus mrigala</name>
    <name type="common">Mrigala</name>
    <dbReference type="NCBI Taxonomy" id="683832"/>
    <lineage>
        <taxon>Eukaryota</taxon>
        <taxon>Metazoa</taxon>
        <taxon>Chordata</taxon>
        <taxon>Craniata</taxon>
        <taxon>Vertebrata</taxon>
        <taxon>Euteleostomi</taxon>
        <taxon>Actinopterygii</taxon>
        <taxon>Neopterygii</taxon>
        <taxon>Teleostei</taxon>
        <taxon>Ostariophysi</taxon>
        <taxon>Cypriniformes</taxon>
        <taxon>Cyprinidae</taxon>
        <taxon>Labeoninae</taxon>
        <taxon>Labeonini</taxon>
        <taxon>Cirrhinus</taxon>
    </lineage>
</organism>
<dbReference type="Proteomes" id="UP001529510">
    <property type="component" value="Unassembled WGS sequence"/>
</dbReference>
<evidence type="ECO:0000256" key="1">
    <source>
        <dbReference type="SAM" id="MobiDB-lite"/>
    </source>
</evidence>
<feature type="region of interest" description="Disordered" evidence="1">
    <location>
        <begin position="44"/>
        <end position="72"/>
    </location>
</feature>
<protein>
    <submittedName>
        <fullName evidence="2">Uncharacterized protein</fullName>
    </submittedName>
</protein>
<evidence type="ECO:0000313" key="2">
    <source>
        <dbReference type="EMBL" id="KAL0192553.1"/>
    </source>
</evidence>
<evidence type="ECO:0000313" key="3">
    <source>
        <dbReference type="Proteomes" id="UP001529510"/>
    </source>
</evidence>
<reference evidence="2 3" key="1">
    <citation type="submission" date="2024-05" db="EMBL/GenBank/DDBJ databases">
        <title>Genome sequencing and assembly of Indian major carp, Cirrhinus mrigala (Hamilton, 1822).</title>
        <authorList>
            <person name="Mohindra V."/>
            <person name="Chowdhury L.M."/>
            <person name="Lal K."/>
            <person name="Jena J.K."/>
        </authorList>
    </citation>
    <scope>NUCLEOTIDE SEQUENCE [LARGE SCALE GENOMIC DNA]</scope>
    <source>
        <strain evidence="2">CM1030</strain>
        <tissue evidence="2">Blood</tissue>
    </source>
</reference>
<name>A0ABD0R2L3_CIRMR</name>
<feature type="non-terminal residue" evidence="2">
    <location>
        <position position="1"/>
    </location>
</feature>
<dbReference type="EMBL" id="JAMKFB020000005">
    <property type="protein sequence ID" value="KAL0192553.1"/>
    <property type="molecule type" value="Genomic_DNA"/>
</dbReference>
<feature type="non-terminal residue" evidence="2">
    <location>
        <position position="72"/>
    </location>
</feature>
<accession>A0ABD0R2L3</accession>
<keyword evidence="3" id="KW-1185">Reference proteome</keyword>